<evidence type="ECO:0000259" key="2">
    <source>
        <dbReference type="Pfam" id="PF20434"/>
    </source>
</evidence>
<feature type="domain" description="BD-FAE-like" evidence="2">
    <location>
        <begin position="63"/>
        <end position="273"/>
    </location>
</feature>
<dbReference type="PANTHER" id="PTHR48081">
    <property type="entry name" value="AB HYDROLASE SUPERFAMILY PROTEIN C4A8.06C"/>
    <property type="match status" value="1"/>
</dbReference>
<dbReference type="PANTHER" id="PTHR48081:SF13">
    <property type="entry name" value="ALPHA_BETA HYDROLASE"/>
    <property type="match status" value="1"/>
</dbReference>
<dbReference type="OrthoDB" id="265201at2"/>
<name>A0A517ML36_9BACT</name>
<organism evidence="3 4">
    <name type="scientific">Roseimaritima multifibrata</name>
    <dbReference type="NCBI Taxonomy" id="1930274"/>
    <lineage>
        <taxon>Bacteria</taxon>
        <taxon>Pseudomonadati</taxon>
        <taxon>Planctomycetota</taxon>
        <taxon>Planctomycetia</taxon>
        <taxon>Pirellulales</taxon>
        <taxon>Pirellulaceae</taxon>
        <taxon>Roseimaritima</taxon>
    </lineage>
</organism>
<dbReference type="InterPro" id="IPR049492">
    <property type="entry name" value="BD-FAE-like_dom"/>
</dbReference>
<dbReference type="InterPro" id="IPR029058">
    <property type="entry name" value="AB_hydrolase_fold"/>
</dbReference>
<dbReference type="InterPro" id="IPR050300">
    <property type="entry name" value="GDXG_lipolytic_enzyme"/>
</dbReference>
<evidence type="ECO:0000313" key="4">
    <source>
        <dbReference type="Proteomes" id="UP000320672"/>
    </source>
</evidence>
<dbReference type="EMBL" id="CP036262">
    <property type="protein sequence ID" value="QDS95606.1"/>
    <property type="molecule type" value="Genomic_DNA"/>
</dbReference>
<dbReference type="EC" id="3.1.1.1" evidence="3"/>
<gene>
    <name evidence="3" type="primary">nlhH_3</name>
    <name evidence="3" type="ORF">FF011L_44040</name>
</gene>
<dbReference type="GO" id="GO:0106435">
    <property type="term" value="F:carboxylesterase activity"/>
    <property type="evidence" value="ECO:0007669"/>
    <property type="project" value="UniProtKB-EC"/>
</dbReference>
<dbReference type="Pfam" id="PF20434">
    <property type="entry name" value="BD-FAE"/>
    <property type="match status" value="1"/>
</dbReference>
<keyword evidence="4" id="KW-1185">Reference proteome</keyword>
<evidence type="ECO:0000313" key="3">
    <source>
        <dbReference type="EMBL" id="QDS95606.1"/>
    </source>
</evidence>
<dbReference type="AlphaFoldDB" id="A0A517ML36"/>
<evidence type="ECO:0000256" key="1">
    <source>
        <dbReference type="ARBA" id="ARBA00022801"/>
    </source>
</evidence>
<protein>
    <submittedName>
        <fullName evidence="3">Carboxylesterase NlhH</fullName>
        <ecNumber evidence="3">3.1.1.1</ecNumber>
    </submittedName>
</protein>
<dbReference type="SUPFAM" id="SSF53474">
    <property type="entry name" value="alpha/beta-Hydrolases"/>
    <property type="match status" value="1"/>
</dbReference>
<dbReference type="Gene3D" id="3.40.50.1820">
    <property type="entry name" value="alpha/beta hydrolase"/>
    <property type="match status" value="1"/>
</dbReference>
<proteinExistence type="predicted"/>
<accession>A0A517ML36</accession>
<keyword evidence="1 3" id="KW-0378">Hydrolase</keyword>
<dbReference type="Proteomes" id="UP000320672">
    <property type="component" value="Chromosome"/>
</dbReference>
<dbReference type="KEGG" id="rml:FF011L_44040"/>
<sequence length="313" mass="33476">MTATGRPHLAHAKASATIVRSLATALIALLFVQGLPVSNAVAAVQVVRDLTFSKADTTDLKCDLYLPDSTGTAEEPAPTPVVVVIHGGAWRSGSKWLIGSYGRTLANNGIAAVVINYRLAPQYPFPAQVDDSRDALVWIAKHAKEYHFDTKRIGVMGYSAGGHLACMLGTLANEDQKTRLATSNWDAKDPRWQELPSIAAVVAGGAPCDFRNLPEDNTLLAYFLGGSRREFPAAYEAASPAVHASKGDPPTLFIHGSTDLIVPIASAQSLHQAFQKVGVPSEFLTIEGSGHIQTFMDAQTSKAATDFFKKHLL</sequence>
<dbReference type="RefSeq" id="WP_145353839.1">
    <property type="nucleotide sequence ID" value="NZ_CP036262.1"/>
</dbReference>
<reference evidence="3 4" key="1">
    <citation type="submission" date="2019-02" db="EMBL/GenBank/DDBJ databases">
        <title>Deep-cultivation of Planctomycetes and their phenomic and genomic characterization uncovers novel biology.</title>
        <authorList>
            <person name="Wiegand S."/>
            <person name="Jogler M."/>
            <person name="Boedeker C."/>
            <person name="Pinto D."/>
            <person name="Vollmers J."/>
            <person name="Rivas-Marin E."/>
            <person name="Kohn T."/>
            <person name="Peeters S.H."/>
            <person name="Heuer A."/>
            <person name="Rast P."/>
            <person name="Oberbeckmann S."/>
            <person name="Bunk B."/>
            <person name="Jeske O."/>
            <person name="Meyerdierks A."/>
            <person name="Storesund J.E."/>
            <person name="Kallscheuer N."/>
            <person name="Luecker S."/>
            <person name="Lage O.M."/>
            <person name="Pohl T."/>
            <person name="Merkel B.J."/>
            <person name="Hornburger P."/>
            <person name="Mueller R.-W."/>
            <person name="Bruemmer F."/>
            <person name="Labrenz M."/>
            <person name="Spormann A.M."/>
            <person name="Op den Camp H."/>
            <person name="Overmann J."/>
            <person name="Amann R."/>
            <person name="Jetten M.S.M."/>
            <person name="Mascher T."/>
            <person name="Medema M.H."/>
            <person name="Devos D.P."/>
            <person name="Kaster A.-K."/>
            <person name="Ovreas L."/>
            <person name="Rohde M."/>
            <person name="Galperin M.Y."/>
            <person name="Jogler C."/>
        </authorList>
    </citation>
    <scope>NUCLEOTIDE SEQUENCE [LARGE SCALE GENOMIC DNA]</scope>
    <source>
        <strain evidence="3 4">FF011L</strain>
    </source>
</reference>